<dbReference type="InterPro" id="IPR000644">
    <property type="entry name" value="CBS_dom"/>
</dbReference>
<organism evidence="3 4">
    <name type="scientific">Xanthocytophaga flava</name>
    <dbReference type="NCBI Taxonomy" id="3048013"/>
    <lineage>
        <taxon>Bacteria</taxon>
        <taxon>Pseudomonadati</taxon>
        <taxon>Bacteroidota</taxon>
        <taxon>Cytophagia</taxon>
        <taxon>Cytophagales</taxon>
        <taxon>Rhodocytophagaceae</taxon>
        <taxon>Xanthocytophaga</taxon>
    </lineage>
</organism>
<comment type="caution">
    <text evidence="3">The sequence shown here is derived from an EMBL/GenBank/DDBJ whole genome shotgun (WGS) entry which is preliminary data.</text>
</comment>
<name>A0AAE3QTN4_9BACT</name>
<evidence type="ECO:0000259" key="2">
    <source>
        <dbReference type="PROSITE" id="PS51371"/>
    </source>
</evidence>
<protein>
    <submittedName>
        <fullName evidence="3">Cbs domain containing protein</fullName>
    </submittedName>
</protein>
<accession>A0AAE3QTN4</accession>
<evidence type="ECO:0000313" key="3">
    <source>
        <dbReference type="EMBL" id="MDJ1483163.1"/>
    </source>
</evidence>
<gene>
    <name evidence="3" type="ORF">QNI16_21880</name>
</gene>
<proteinExistence type="predicted"/>
<dbReference type="RefSeq" id="WP_313982775.1">
    <property type="nucleotide sequence ID" value="NZ_JASJOS010000010.1"/>
</dbReference>
<dbReference type="Gene3D" id="3.10.580.10">
    <property type="entry name" value="CBS-domain"/>
    <property type="match status" value="1"/>
</dbReference>
<evidence type="ECO:0000313" key="4">
    <source>
        <dbReference type="Proteomes" id="UP001241110"/>
    </source>
</evidence>
<dbReference type="PROSITE" id="PS51371">
    <property type="entry name" value="CBS"/>
    <property type="match status" value="1"/>
</dbReference>
<dbReference type="Proteomes" id="UP001241110">
    <property type="component" value="Unassembled WGS sequence"/>
</dbReference>
<feature type="domain" description="CBS" evidence="2">
    <location>
        <begin position="19"/>
        <end position="74"/>
    </location>
</feature>
<dbReference type="SUPFAM" id="SSF54631">
    <property type="entry name" value="CBS-domain pair"/>
    <property type="match status" value="1"/>
</dbReference>
<evidence type="ECO:0000256" key="1">
    <source>
        <dbReference type="PROSITE-ProRule" id="PRU00703"/>
    </source>
</evidence>
<dbReference type="InterPro" id="IPR046342">
    <property type="entry name" value="CBS_dom_sf"/>
</dbReference>
<keyword evidence="1" id="KW-0129">CBS domain</keyword>
<dbReference type="AlphaFoldDB" id="A0AAE3QTN4"/>
<dbReference type="EMBL" id="JASJOS010000010">
    <property type="protein sequence ID" value="MDJ1483163.1"/>
    <property type="molecule type" value="Genomic_DNA"/>
</dbReference>
<reference evidence="3" key="1">
    <citation type="submission" date="2023-05" db="EMBL/GenBank/DDBJ databases">
        <authorList>
            <person name="Zhang X."/>
        </authorList>
    </citation>
    <scope>NUCLEOTIDE SEQUENCE</scope>
    <source>
        <strain evidence="3">YF14B1</strain>
    </source>
</reference>
<sequence length="230" mass="26359">MLAYPIDITPKTMIAEEFLNRMIPLLKPTDSATFALDWMQELHLFQLPVVNDGEYLGLVSQSVLVEQPAASLAEVPLEAQEVYSFRHEPYLDVLKTAKQNHLQVIAIVDTDQSYVGTIVVDETLAFFAQSQEQSPGSTLVLLMEERDYSLTEISRLVESNDAKIVSSYVNTYPYDKSKIQLTIKINRMDITRIIATFERFEYDVIAKYQHESGHDEDKERLDMLLKYLSI</sequence>